<proteinExistence type="predicted"/>
<dbReference type="AlphaFoldDB" id="Q3Z7K0"/>
<dbReference type="STRING" id="243164.DET1084"/>
<dbReference type="GeneID" id="3229627"/>
<gene>
    <name evidence="1" type="ordered locus">DET1084</name>
</gene>
<dbReference type="Pfam" id="PF05135">
    <property type="entry name" value="Phage_connect_1"/>
    <property type="match status" value="1"/>
</dbReference>
<protein>
    <submittedName>
        <fullName evidence="1">DNA packaging protein, putative</fullName>
    </submittedName>
</protein>
<name>Q3Z7K0_DEHM1</name>
<accession>Q3Z7K0</accession>
<evidence type="ECO:0000313" key="1">
    <source>
        <dbReference type="EMBL" id="AAW39665.1"/>
    </source>
</evidence>
<organism evidence="1 2">
    <name type="scientific">Dehalococcoides mccartyi (strain ATCC BAA-2266 / KCTC 15142 / 195)</name>
    <name type="common">Dehalococcoides ethenogenes (strain 195)</name>
    <dbReference type="NCBI Taxonomy" id="243164"/>
    <lineage>
        <taxon>Bacteria</taxon>
        <taxon>Bacillati</taxon>
        <taxon>Chloroflexota</taxon>
        <taxon>Dehalococcoidia</taxon>
        <taxon>Dehalococcoidales</taxon>
        <taxon>Dehalococcoidaceae</taxon>
        <taxon>Dehalococcoides</taxon>
    </lineage>
</organism>
<reference evidence="1 2" key="1">
    <citation type="journal article" date="2005" name="Science">
        <title>Genome sequence of the PCE-dechlorinating bacterium Dehalococcoides ethenogenes.</title>
        <authorList>
            <person name="Seshadri R."/>
            <person name="Adrian L."/>
            <person name="Fouts D.E."/>
            <person name="Eisen J.A."/>
            <person name="Phillippy A.M."/>
            <person name="Methe B.A."/>
            <person name="Ward N.L."/>
            <person name="Nelson W.C."/>
            <person name="Deboy R.T."/>
            <person name="Khouri H.M."/>
            <person name="Kolonay J.F."/>
            <person name="Dodson R.J."/>
            <person name="Daugherty S.C."/>
            <person name="Brinkac L.M."/>
            <person name="Sullivan S.A."/>
            <person name="Madupu R."/>
            <person name="Nelson K.E."/>
            <person name="Kang K.H."/>
            <person name="Impraim M."/>
            <person name="Tran K."/>
            <person name="Robinson J.M."/>
            <person name="Forberger H.A."/>
            <person name="Fraser C.M."/>
            <person name="Zinder S.H."/>
            <person name="Heidelberg J.F."/>
        </authorList>
    </citation>
    <scope>NUCLEOTIDE SEQUENCE [LARGE SCALE GENOMIC DNA]</scope>
    <source>
        <strain evidence="2">ATCC BAA-2266 / KCTC 15142 / 195</strain>
    </source>
</reference>
<dbReference type="HOGENOM" id="CLU_085951_4_1_0"/>
<dbReference type="NCBIfam" id="TIGR01560">
    <property type="entry name" value="put_DNA_pack"/>
    <property type="match status" value="1"/>
</dbReference>
<dbReference type="InterPro" id="IPR006450">
    <property type="entry name" value="Phage_HK97_gp6-like"/>
</dbReference>
<dbReference type="EMBL" id="CP000027">
    <property type="protein sequence ID" value="AAW39665.1"/>
    <property type="molecule type" value="Genomic_DNA"/>
</dbReference>
<dbReference type="InParanoid" id="Q3Z7K0"/>
<dbReference type="Gene3D" id="1.10.3230.30">
    <property type="entry name" value="Phage gp6-like head-tail connector protein"/>
    <property type="match status" value="1"/>
</dbReference>
<evidence type="ECO:0000313" key="2">
    <source>
        <dbReference type="Proteomes" id="UP000008289"/>
    </source>
</evidence>
<keyword evidence="2" id="KW-1185">Reference proteome</keyword>
<dbReference type="KEGG" id="det:DET1084"/>
<dbReference type="RefSeq" id="WP_010936778.1">
    <property type="nucleotide sequence ID" value="NC_002936.3"/>
</dbReference>
<sequence length="95" mass="10923">MEVTLEEAKTYLRVSTGDEDSLIESLISAATKQVQDITRQSDEEFMANEEKALIRIRVAVLYTVGYLYEHREEADHHALNMTLRSLLFGTRKEGF</sequence>
<dbReference type="eggNOG" id="ENOG5032YBI">
    <property type="taxonomic scope" value="Bacteria"/>
</dbReference>
<dbReference type="InterPro" id="IPR021146">
    <property type="entry name" value="Phage_gp6-like_head-tail"/>
</dbReference>
<dbReference type="Proteomes" id="UP000008289">
    <property type="component" value="Chromosome"/>
</dbReference>
<dbReference type="CDD" id="cd08054">
    <property type="entry name" value="gp6"/>
    <property type="match status" value="1"/>
</dbReference>